<reference evidence="6 7" key="1">
    <citation type="submission" date="2014-07" db="EMBL/GenBank/DDBJ databases">
        <title>Porphyromonadaceae bacterium OUH 308042 = ATCC BAA-2681 = DSM 28342 draft genome.</title>
        <authorList>
            <person name="Sydenham T.V."/>
            <person name="Hasman H."/>
            <person name="Justensen U.S."/>
        </authorList>
    </citation>
    <scope>NUCLEOTIDE SEQUENCE [LARGE SCALE GENOMIC DNA]</scope>
    <source>
        <strain evidence="6 7">OUH 308042</strain>
    </source>
</reference>
<dbReference type="GO" id="GO:0016787">
    <property type="term" value="F:hydrolase activity"/>
    <property type="evidence" value="ECO:0007669"/>
    <property type="project" value="UniProtKB-UniRule"/>
</dbReference>
<evidence type="ECO:0000256" key="2">
    <source>
        <dbReference type="ARBA" id="ARBA00022963"/>
    </source>
</evidence>
<feature type="short sequence motif" description="GXSXG" evidence="4">
    <location>
        <begin position="52"/>
        <end position="56"/>
    </location>
</feature>
<name>A0A0C3MC61_9PORP</name>
<accession>A0A0C3MC61</accession>
<feature type="domain" description="PNPLA" evidence="5">
    <location>
        <begin position="21"/>
        <end position="179"/>
    </location>
</feature>
<dbReference type="AlphaFoldDB" id="A0A0C3MC61"/>
<keyword evidence="3 4" id="KW-0443">Lipid metabolism</keyword>
<evidence type="ECO:0000256" key="3">
    <source>
        <dbReference type="ARBA" id="ARBA00023098"/>
    </source>
</evidence>
<dbReference type="InterPro" id="IPR016035">
    <property type="entry name" value="Acyl_Trfase/lysoPLipase"/>
</dbReference>
<dbReference type="InterPro" id="IPR002641">
    <property type="entry name" value="PNPLA_dom"/>
</dbReference>
<keyword evidence="7" id="KW-1185">Reference proteome</keyword>
<dbReference type="CDD" id="cd07205">
    <property type="entry name" value="Pat_PNPLA6_PNPLA7_NTE1_like"/>
    <property type="match status" value="1"/>
</dbReference>
<comment type="caution">
    <text evidence="6">The sequence shown here is derived from an EMBL/GenBank/DDBJ whole genome shotgun (WGS) entry which is preliminary data.</text>
</comment>
<feature type="active site" description="Nucleophile" evidence="4">
    <location>
        <position position="54"/>
    </location>
</feature>
<dbReference type="Proteomes" id="UP000031980">
    <property type="component" value="Unassembled WGS sequence"/>
</dbReference>
<organism evidence="6 7">
    <name type="scientific">Sanguibacteroides justesenii</name>
    <dbReference type="NCBI Taxonomy" id="1547597"/>
    <lineage>
        <taxon>Bacteria</taxon>
        <taxon>Pseudomonadati</taxon>
        <taxon>Bacteroidota</taxon>
        <taxon>Bacteroidia</taxon>
        <taxon>Bacteroidales</taxon>
        <taxon>Porphyromonadaceae</taxon>
        <taxon>Sanguibacteroides</taxon>
    </lineage>
</organism>
<dbReference type="Gene3D" id="3.40.1090.10">
    <property type="entry name" value="Cytosolic phospholipase A2 catalytic domain"/>
    <property type="match status" value="2"/>
</dbReference>
<gene>
    <name evidence="6" type="ORF">BA92_11530</name>
</gene>
<evidence type="ECO:0000259" key="5">
    <source>
        <dbReference type="PROSITE" id="PS51635"/>
    </source>
</evidence>
<proteinExistence type="predicted"/>
<keyword evidence="2 4" id="KW-0442">Lipid degradation</keyword>
<dbReference type="InterPro" id="IPR050301">
    <property type="entry name" value="NTE"/>
</dbReference>
<dbReference type="PANTHER" id="PTHR14226">
    <property type="entry name" value="NEUROPATHY TARGET ESTERASE/SWISS CHEESE D.MELANOGASTER"/>
    <property type="match status" value="1"/>
</dbReference>
<sequence length="272" mass="29803">MSNIIYSMDIIKEKRPYHLGLVLSGGGARGFAHLGVYKAMQELGIKPDIISGTSAGAIAGVMIASGHTAEESLSFFIGTKMLDFARPVVSKMGVMMMGGMEKRLSEFIQVETFDQLQIPLVVTATNMNLGVPAHFNSGKVIPSVVASSSVPIVFVPTVIDNQQYVDGGVFMNLPVRPIRDLCDIIIGVHIDPVEPSDHIKNLVHLAERSFHMGILSNMNIDAKSCDILIMPKHISQYSMFDLNNTEKIFDEGYKEAMIMFKRPKTMATLGLN</sequence>
<evidence type="ECO:0000256" key="1">
    <source>
        <dbReference type="ARBA" id="ARBA00022801"/>
    </source>
</evidence>
<keyword evidence="1 4" id="KW-0378">Hydrolase</keyword>
<feature type="short sequence motif" description="GXGXXG" evidence="4">
    <location>
        <begin position="25"/>
        <end position="30"/>
    </location>
</feature>
<dbReference type="EMBL" id="JPIU01000040">
    <property type="protein sequence ID" value="KIO44013.1"/>
    <property type="molecule type" value="Genomic_DNA"/>
</dbReference>
<evidence type="ECO:0000313" key="6">
    <source>
        <dbReference type="EMBL" id="KIO44013.1"/>
    </source>
</evidence>
<evidence type="ECO:0000313" key="7">
    <source>
        <dbReference type="Proteomes" id="UP000031980"/>
    </source>
</evidence>
<dbReference type="SUPFAM" id="SSF52151">
    <property type="entry name" value="FabD/lysophospholipase-like"/>
    <property type="match status" value="1"/>
</dbReference>
<dbReference type="PANTHER" id="PTHR14226:SF78">
    <property type="entry name" value="SLR0060 PROTEIN"/>
    <property type="match status" value="1"/>
</dbReference>
<feature type="active site" description="Proton acceptor" evidence="4">
    <location>
        <position position="166"/>
    </location>
</feature>
<dbReference type="GO" id="GO:0016042">
    <property type="term" value="P:lipid catabolic process"/>
    <property type="evidence" value="ECO:0007669"/>
    <property type="project" value="UniProtKB-UniRule"/>
</dbReference>
<feature type="short sequence motif" description="DGA/G" evidence="4">
    <location>
        <begin position="166"/>
        <end position="168"/>
    </location>
</feature>
<protein>
    <submittedName>
        <fullName evidence="6">Patatin</fullName>
    </submittedName>
</protein>
<dbReference type="Pfam" id="PF01734">
    <property type="entry name" value="Patatin"/>
    <property type="match status" value="1"/>
</dbReference>
<evidence type="ECO:0000256" key="4">
    <source>
        <dbReference type="PROSITE-ProRule" id="PRU01161"/>
    </source>
</evidence>
<dbReference type="PROSITE" id="PS51635">
    <property type="entry name" value="PNPLA"/>
    <property type="match status" value="1"/>
</dbReference>